<feature type="repeat" description="WD" evidence="6">
    <location>
        <begin position="9"/>
        <end position="50"/>
    </location>
</feature>
<evidence type="ECO:0000256" key="6">
    <source>
        <dbReference type="PROSITE-ProRule" id="PRU00221"/>
    </source>
</evidence>
<accession>A0A2P6NXR0</accession>
<dbReference type="PROSITE" id="PS50082">
    <property type="entry name" value="WD_REPEATS_2"/>
    <property type="match status" value="5"/>
</dbReference>
<comment type="subcellular location">
    <subcellularLocation>
        <location evidence="1">Cytoplasm</location>
    </subcellularLocation>
</comment>
<dbReference type="Proteomes" id="UP000241769">
    <property type="component" value="Unassembled WGS sequence"/>
</dbReference>
<evidence type="ECO:0000256" key="3">
    <source>
        <dbReference type="ARBA" id="ARBA00022574"/>
    </source>
</evidence>
<dbReference type="STRING" id="1890364.A0A2P6NXR0"/>
<dbReference type="InterPro" id="IPR019775">
    <property type="entry name" value="WD40_repeat_CS"/>
</dbReference>
<dbReference type="EMBL" id="MDYQ01000008">
    <property type="protein sequence ID" value="PRP88729.1"/>
    <property type="molecule type" value="Genomic_DNA"/>
</dbReference>
<dbReference type="InterPro" id="IPR036322">
    <property type="entry name" value="WD40_repeat_dom_sf"/>
</dbReference>
<gene>
    <name evidence="7" type="ORF">PROFUN_02825</name>
</gene>
<evidence type="ECO:0000256" key="2">
    <source>
        <dbReference type="ARBA" id="ARBA00022490"/>
    </source>
</evidence>
<evidence type="ECO:0000313" key="8">
    <source>
        <dbReference type="Proteomes" id="UP000241769"/>
    </source>
</evidence>
<evidence type="ECO:0000256" key="5">
    <source>
        <dbReference type="ARBA" id="ARBA00038145"/>
    </source>
</evidence>
<dbReference type="PRINTS" id="PR00320">
    <property type="entry name" value="GPROTEINBRPT"/>
</dbReference>
<organism evidence="7 8">
    <name type="scientific">Planoprotostelium fungivorum</name>
    <dbReference type="NCBI Taxonomy" id="1890364"/>
    <lineage>
        <taxon>Eukaryota</taxon>
        <taxon>Amoebozoa</taxon>
        <taxon>Evosea</taxon>
        <taxon>Variosea</taxon>
        <taxon>Cavosteliida</taxon>
        <taxon>Cavosteliaceae</taxon>
        <taxon>Planoprotostelium</taxon>
    </lineage>
</organism>
<dbReference type="InterPro" id="IPR051980">
    <property type="entry name" value="WD_repeat_MORG1"/>
</dbReference>
<dbReference type="GO" id="GO:0005737">
    <property type="term" value="C:cytoplasm"/>
    <property type="evidence" value="ECO:0007669"/>
    <property type="project" value="UniProtKB-SubCell"/>
</dbReference>
<dbReference type="Gene3D" id="2.130.10.10">
    <property type="entry name" value="YVTN repeat-like/Quinoprotein amine dehydrogenase"/>
    <property type="match status" value="1"/>
</dbReference>
<feature type="repeat" description="WD" evidence="6">
    <location>
        <begin position="93"/>
        <end position="134"/>
    </location>
</feature>
<comment type="similarity">
    <text evidence="5">Belongs to the WD repeat MORG1 family.</text>
</comment>
<keyword evidence="8" id="KW-1185">Reference proteome</keyword>
<dbReference type="AlphaFoldDB" id="A0A2P6NXR0"/>
<evidence type="ECO:0000313" key="7">
    <source>
        <dbReference type="EMBL" id="PRP88729.1"/>
    </source>
</evidence>
<evidence type="ECO:0000256" key="1">
    <source>
        <dbReference type="ARBA" id="ARBA00004496"/>
    </source>
</evidence>
<protein>
    <submittedName>
        <fullName evidence="7">Uncharacterized protein</fullName>
    </submittedName>
</protein>
<dbReference type="InterPro" id="IPR001680">
    <property type="entry name" value="WD40_rpt"/>
</dbReference>
<sequence length="295" mass="33062">MTWQEVASLPGHEGGTHVVRFNKNGNYCVSGGGDRKVTLWNPATGKQIKSYAGHGREVLDLALCKDNRMIASCGGDKQIFLWDVLDGRTLRRLKGHENRINCVAFNDDQSVLVSGSYDKTIKFWDLKSNTYEPIQTIEHAVDSITIVKVYGVEILTASVDGHIRLYDIRKGELETDTIGHPVTSVTLSHDQNCILSSSLDSTVRFLDKSDGTLLNTYKGHRNTTWKIQSCFSNDDAFVFSGSEDRHIYVWDLVEGKVVDRIEGHKDTPVSLSYHPTDDQLLSSSLDGTIKLWEKR</sequence>
<dbReference type="GO" id="GO:0000398">
    <property type="term" value="P:mRNA splicing, via spliceosome"/>
    <property type="evidence" value="ECO:0007669"/>
    <property type="project" value="TreeGrafter"/>
</dbReference>
<dbReference type="InterPro" id="IPR020472">
    <property type="entry name" value="WD40_PAC1"/>
</dbReference>
<dbReference type="CDD" id="cd00200">
    <property type="entry name" value="WD40"/>
    <property type="match status" value="1"/>
</dbReference>
<reference evidence="7 8" key="1">
    <citation type="journal article" date="2018" name="Genome Biol. Evol.">
        <title>Multiple Roots of Fruiting Body Formation in Amoebozoa.</title>
        <authorList>
            <person name="Hillmann F."/>
            <person name="Forbes G."/>
            <person name="Novohradska S."/>
            <person name="Ferling I."/>
            <person name="Riege K."/>
            <person name="Groth M."/>
            <person name="Westermann M."/>
            <person name="Marz M."/>
            <person name="Spaller T."/>
            <person name="Winckler T."/>
            <person name="Schaap P."/>
            <person name="Glockner G."/>
        </authorList>
    </citation>
    <scope>NUCLEOTIDE SEQUENCE [LARGE SCALE GENOMIC DNA]</scope>
    <source>
        <strain evidence="7 8">Jena</strain>
    </source>
</reference>
<feature type="repeat" description="WD" evidence="6">
    <location>
        <begin position="51"/>
        <end position="92"/>
    </location>
</feature>
<keyword evidence="4" id="KW-0677">Repeat</keyword>
<dbReference type="FunCoup" id="A0A2P6NXR0">
    <property type="interactions" value="114"/>
</dbReference>
<dbReference type="InterPro" id="IPR015943">
    <property type="entry name" value="WD40/YVTN_repeat-like_dom_sf"/>
</dbReference>
<dbReference type="SMART" id="SM00320">
    <property type="entry name" value="WD40"/>
    <property type="match status" value="7"/>
</dbReference>
<dbReference type="PANTHER" id="PTHR22842">
    <property type="entry name" value="WD40 REPEAT PROTEIN"/>
    <property type="match status" value="1"/>
</dbReference>
<dbReference type="InParanoid" id="A0A2P6NXR0"/>
<dbReference type="GO" id="GO:0071013">
    <property type="term" value="C:catalytic step 2 spliceosome"/>
    <property type="evidence" value="ECO:0007669"/>
    <property type="project" value="TreeGrafter"/>
</dbReference>
<comment type="caution">
    <text evidence="7">The sequence shown here is derived from an EMBL/GenBank/DDBJ whole genome shotgun (WGS) entry which is preliminary data.</text>
</comment>
<dbReference type="PROSITE" id="PS00678">
    <property type="entry name" value="WD_REPEATS_1"/>
    <property type="match status" value="3"/>
</dbReference>
<proteinExistence type="inferred from homology"/>
<feature type="repeat" description="WD" evidence="6">
    <location>
        <begin position="231"/>
        <end position="260"/>
    </location>
</feature>
<name>A0A2P6NXR0_9EUKA</name>
<dbReference type="SUPFAM" id="SSF50978">
    <property type="entry name" value="WD40 repeat-like"/>
    <property type="match status" value="1"/>
</dbReference>
<keyword evidence="2" id="KW-0963">Cytoplasm</keyword>
<dbReference type="OrthoDB" id="71437at2759"/>
<dbReference type="Pfam" id="PF00400">
    <property type="entry name" value="WD40"/>
    <property type="match status" value="6"/>
</dbReference>
<dbReference type="PANTHER" id="PTHR22842:SF3">
    <property type="entry name" value="WD REPEAT DOMAIN-CONTAINING PROTEIN 83"/>
    <property type="match status" value="1"/>
</dbReference>
<keyword evidence="3 6" id="KW-0853">WD repeat</keyword>
<dbReference type="PROSITE" id="PS50294">
    <property type="entry name" value="WD_REPEATS_REGION"/>
    <property type="match status" value="4"/>
</dbReference>
<evidence type="ECO:0000256" key="4">
    <source>
        <dbReference type="ARBA" id="ARBA00022737"/>
    </source>
</evidence>
<feature type="repeat" description="WD" evidence="6">
    <location>
        <begin position="261"/>
        <end position="295"/>
    </location>
</feature>